<dbReference type="Proteomes" id="UP000002316">
    <property type="component" value="Chromosome 11"/>
</dbReference>
<dbReference type="VEuPathDB" id="TriTrypDB:Tbg972.11.12610"/>
<dbReference type="KEGG" id="tbg:TbgDal_XI12610"/>
<dbReference type="AlphaFoldDB" id="D0A8Z1"/>
<evidence type="ECO:0000313" key="2">
    <source>
        <dbReference type="Proteomes" id="UP000002316"/>
    </source>
</evidence>
<protein>
    <submittedName>
        <fullName evidence="1">Uncharacterized protein</fullName>
    </submittedName>
</protein>
<organism evidence="1 2">
    <name type="scientific">Trypanosoma brucei gambiense (strain MHOM/CI/86/DAL972)</name>
    <dbReference type="NCBI Taxonomy" id="679716"/>
    <lineage>
        <taxon>Eukaryota</taxon>
        <taxon>Discoba</taxon>
        <taxon>Euglenozoa</taxon>
        <taxon>Kinetoplastea</taxon>
        <taxon>Metakinetoplastina</taxon>
        <taxon>Trypanosomatida</taxon>
        <taxon>Trypanosomatidae</taxon>
        <taxon>Trypanosoma</taxon>
    </lineage>
</organism>
<dbReference type="EMBL" id="FN554974">
    <property type="protein sequence ID" value="CBH18142.1"/>
    <property type="molecule type" value="Genomic_DNA"/>
</dbReference>
<accession>D0A8Z1</accession>
<dbReference type="GeneID" id="23866422"/>
<reference evidence="2" key="1">
    <citation type="journal article" date="2010" name="PLoS Negl. Trop. Dis.">
        <title>The genome sequence of Trypanosoma brucei gambiense, causative agent of chronic human african trypanosomiasis.</title>
        <authorList>
            <person name="Jackson A.P."/>
            <person name="Sanders M."/>
            <person name="Berry A."/>
            <person name="McQuillan J."/>
            <person name="Aslett M.A."/>
            <person name="Quail M.A."/>
            <person name="Chukualim B."/>
            <person name="Capewell P."/>
            <person name="MacLeod A."/>
            <person name="Melville S.E."/>
            <person name="Gibson W."/>
            <person name="Barry J.D."/>
            <person name="Berriman M."/>
            <person name="Hertz-Fowler C."/>
        </authorList>
    </citation>
    <scope>NUCLEOTIDE SEQUENCE [LARGE SCALE GENOMIC DNA]</scope>
    <source>
        <strain evidence="2">MHOM/CI/86/DAL972</strain>
    </source>
</reference>
<dbReference type="RefSeq" id="XP_011780406.1">
    <property type="nucleotide sequence ID" value="XM_011782104.1"/>
</dbReference>
<gene>
    <name evidence="1" type="ORF">TbgDal_XI12610</name>
</gene>
<evidence type="ECO:0000313" key="1">
    <source>
        <dbReference type="EMBL" id="CBH18142.1"/>
    </source>
</evidence>
<dbReference type="OrthoDB" id="246285at2759"/>
<name>D0A8Z1_TRYB9</name>
<sequence length="1152" mass="134239">MQHIYADVYIVRSSRLCEHSLPTFFLAKVYLFYQLLWLELVPYCSCECIYCVVVDLLVVLFLSPRPLPLWGYPCHSIPWFPCFFSLSKNFIYPQSIWTPTFFFFFSNAAAWLMNPFILPPLERPATGGPWTSHVRLPPESEKILETMPKRLLPAIEKSYLSASVKKLSIWKPEPRFEDMIEALERQQRKLRATIGGREHECRYRLLWQHQEEKVIIECRTEAASVSELMRQRARYSQKVRDFEARGHVLHVETLTRGHIYKSEEDARKHIESLEAMMSLKGLRHKASRDVESAESILHGLCDVQEFERCVAQGSFHPSKIFKPVTSLIMTRNTGTGHYQGRTDLLMDYTVCDEECRARARLLFGERLALMDLYCEHNAVVTIAVEESSARAAMWRAFRWGRCQARLEALLIIQRWWRMLRVKPWLVRRKQGISECFRKKRWKMTASDYHALLSRMRRSRALVGGPSSLTDIRQSMAAVERAAELSHQWLYDYFVYTLMNRAAQLHRLIQHDLGIRSVEEYAERSTEEEDEATSSLPLSLLRMPYRVFVRMQAKQPYPSWRINRWVEGSISLLRLQEGLMAEESRLRDVLHGREARETDALKLFQFVLNKGDWPWRSFCTAMHFIVHDESIGRDLVAESERNARSTLSVEEAAEASQYFTLESERLYILQEEALRREAIEKEESTVFGDATEGEWRWENLCKTRMRFAASCGCVLHWERERDRGLGSKHVSLDSVARVITRFFRRVQRRRRLAAARSKDASEETRVREIASAMKRLLEGIIEEDKQLIPHYIAQFGAAATAVLSPVSTSRATELCSQAIGTQEDASYIDTSASLFSEWFDAQASEPMERNYKEIVARFIAAHKDLYRDMQHLFYIVRRVREGVEESELSERIALQQSEAFLQVATYQVSVCEEKERLKLVEEIESAHLDMCEQLEMLGALAWCTTPSTRPKPFVFPLTKARKAKPEVTNALLPLPIYMTNTNRLLCREEVTRVRIAVEELREYKAYLENAHNLLHDDVVREEATQRLLLCAKVDNYYPSNPPVAQLAALVEEETHTRIPTEEEALGTYGSPMLRSVSEYAEHVLFKRFLQGFLKFSSEAQYFDRHVTVLLLQRVSFLGSKLRELLAMESCARGRLEFYEERYRDALREAYYEK</sequence>
<proteinExistence type="predicted"/>